<dbReference type="PANTHER" id="PTHR30425:SF1">
    <property type="entry name" value="PHOSPHATE TRANSPORT SYSTEM PERMEASE PROTEIN PSTC"/>
    <property type="match status" value="1"/>
</dbReference>
<feature type="transmembrane region" description="Helical" evidence="9">
    <location>
        <begin position="64"/>
        <end position="91"/>
    </location>
</feature>
<feature type="transmembrane region" description="Helical" evidence="9">
    <location>
        <begin position="257"/>
        <end position="279"/>
    </location>
</feature>
<evidence type="ECO:0000259" key="11">
    <source>
        <dbReference type="PROSITE" id="PS50928"/>
    </source>
</evidence>
<dbReference type="AlphaFoldDB" id="A0A9X2MDB4"/>
<evidence type="ECO:0000256" key="9">
    <source>
        <dbReference type="RuleBase" id="RU363032"/>
    </source>
</evidence>
<keyword evidence="4 10" id="KW-1003">Cell membrane</keyword>
<dbReference type="InterPro" id="IPR035906">
    <property type="entry name" value="MetI-like_sf"/>
</dbReference>
<comment type="caution">
    <text evidence="12">The sequence shown here is derived from an EMBL/GenBank/DDBJ whole genome shotgun (WGS) entry which is preliminary data.</text>
</comment>
<comment type="function">
    <text evidence="10">Part of the binding-protein-dependent transport system for phosphate; probably responsible for the translocation of the substrate across the membrane.</text>
</comment>
<dbReference type="PROSITE" id="PS50928">
    <property type="entry name" value="ABC_TM1"/>
    <property type="match status" value="1"/>
</dbReference>
<organism evidence="12 13">
    <name type="scientific">Anaerosalibacter massiliensis</name>
    <dbReference type="NCBI Taxonomy" id="1347392"/>
    <lineage>
        <taxon>Bacteria</taxon>
        <taxon>Bacillati</taxon>
        <taxon>Bacillota</taxon>
        <taxon>Tissierellia</taxon>
        <taxon>Tissierellales</taxon>
        <taxon>Sporanaerobacteraceae</taxon>
        <taxon>Anaerosalibacter</taxon>
    </lineage>
</organism>
<dbReference type="PANTHER" id="PTHR30425">
    <property type="entry name" value="PHOSPHATE TRANSPORT SYSTEM PERMEASE PROTEIN PST"/>
    <property type="match status" value="1"/>
</dbReference>
<keyword evidence="8 9" id="KW-0472">Membrane</keyword>
<keyword evidence="13" id="KW-1185">Reference proteome</keyword>
<dbReference type="NCBIfam" id="TIGR02138">
    <property type="entry name" value="phosphate_pstC"/>
    <property type="match status" value="1"/>
</dbReference>
<proteinExistence type="inferred from homology"/>
<dbReference type="CDD" id="cd06261">
    <property type="entry name" value="TM_PBP2"/>
    <property type="match status" value="1"/>
</dbReference>
<evidence type="ECO:0000256" key="3">
    <source>
        <dbReference type="ARBA" id="ARBA00022448"/>
    </source>
</evidence>
<feature type="transmembrane region" description="Helical" evidence="9">
    <location>
        <begin position="111"/>
        <end position="132"/>
    </location>
</feature>
<evidence type="ECO:0000256" key="1">
    <source>
        <dbReference type="ARBA" id="ARBA00004651"/>
    </source>
</evidence>
<keyword evidence="3 9" id="KW-0813">Transport</keyword>
<keyword evidence="5 10" id="KW-0592">Phosphate transport</keyword>
<dbReference type="InterPro" id="IPR051124">
    <property type="entry name" value="Phosphate_Transport_Permease"/>
</dbReference>
<gene>
    <name evidence="12" type="primary">pstC</name>
    <name evidence="12" type="ORF">NSA23_02125</name>
</gene>
<protein>
    <recommendedName>
        <fullName evidence="10">Phosphate transport system permease protein</fullName>
    </recommendedName>
</protein>
<evidence type="ECO:0000313" key="13">
    <source>
        <dbReference type="Proteomes" id="UP001142078"/>
    </source>
</evidence>
<evidence type="ECO:0000256" key="5">
    <source>
        <dbReference type="ARBA" id="ARBA00022592"/>
    </source>
</evidence>
<dbReference type="InterPro" id="IPR011864">
    <property type="entry name" value="Phosphate_PstC"/>
</dbReference>
<feature type="domain" description="ABC transmembrane type-1" evidence="11">
    <location>
        <begin position="68"/>
        <end position="276"/>
    </location>
</feature>
<dbReference type="GO" id="GO:0006817">
    <property type="term" value="P:phosphate ion transport"/>
    <property type="evidence" value="ECO:0007669"/>
    <property type="project" value="UniProtKB-KW"/>
</dbReference>
<dbReference type="RefSeq" id="WP_257490076.1">
    <property type="nucleotide sequence ID" value="NZ_JANJZL010000001.1"/>
</dbReference>
<accession>A0A9X2MDB4</accession>
<evidence type="ECO:0000256" key="10">
    <source>
        <dbReference type="RuleBase" id="RU363054"/>
    </source>
</evidence>
<evidence type="ECO:0000256" key="4">
    <source>
        <dbReference type="ARBA" id="ARBA00022475"/>
    </source>
</evidence>
<name>A0A9X2MDB4_9FIRM</name>
<evidence type="ECO:0000313" key="12">
    <source>
        <dbReference type="EMBL" id="MCR2042907.1"/>
    </source>
</evidence>
<reference evidence="12" key="1">
    <citation type="submission" date="2022-07" db="EMBL/GenBank/DDBJ databases">
        <title>Enhanced cultured diversity of the mouse gut microbiota enables custom-made synthetic communities.</title>
        <authorList>
            <person name="Afrizal A."/>
        </authorList>
    </citation>
    <scope>NUCLEOTIDE SEQUENCE</scope>
    <source>
        <strain evidence="12">DSM 29482</strain>
    </source>
</reference>
<dbReference type="Pfam" id="PF00528">
    <property type="entry name" value="BPD_transp_1"/>
    <property type="match status" value="1"/>
</dbReference>
<dbReference type="GO" id="GO:0005886">
    <property type="term" value="C:plasma membrane"/>
    <property type="evidence" value="ECO:0007669"/>
    <property type="project" value="UniProtKB-SubCell"/>
</dbReference>
<dbReference type="GO" id="GO:0005315">
    <property type="term" value="F:phosphate transmembrane transporter activity"/>
    <property type="evidence" value="ECO:0007669"/>
    <property type="project" value="InterPro"/>
</dbReference>
<feature type="transmembrane region" description="Helical" evidence="9">
    <location>
        <begin position="14"/>
        <end position="35"/>
    </location>
</feature>
<feature type="transmembrane region" description="Helical" evidence="9">
    <location>
        <begin position="187"/>
        <end position="208"/>
    </location>
</feature>
<dbReference type="EMBL" id="JANJZL010000001">
    <property type="protein sequence ID" value="MCR2042907.1"/>
    <property type="molecule type" value="Genomic_DNA"/>
</dbReference>
<dbReference type="SUPFAM" id="SSF161098">
    <property type="entry name" value="MetI-like"/>
    <property type="match status" value="1"/>
</dbReference>
<evidence type="ECO:0000256" key="7">
    <source>
        <dbReference type="ARBA" id="ARBA00022989"/>
    </source>
</evidence>
<evidence type="ECO:0000256" key="8">
    <source>
        <dbReference type="ARBA" id="ARBA00023136"/>
    </source>
</evidence>
<dbReference type="Proteomes" id="UP001142078">
    <property type="component" value="Unassembled WGS sequence"/>
</dbReference>
<evidence type="ECO:0000256" key="2">
    <source>
        <dbReference type="ARBA" id="ARBA00007069"/>
    </source>
</evidence>
<dbReference type="InterPro" id="IPR000515">
    <property type="entry name" value="MetI-like"/>
</dbReference>
<keyword evidence="6 9" id="KW-0812">Transmembrane</keyword>
<comment type="similarity">
    <text evidence="2 10">Belongs to the binding-protein-dependent transport system permease family. CysTW subfamily.</text>
</comment>
<dbReference type="Gene3D" id="1.10.3720.10">
    <property type="entry name" value="MetI-like"/>
    <property type="match status" value="1"/>
</dbReference>
<sequence length="289" mass="30957">MTKSNWQEKLNEKLFLISALISIILVFSITLFIFIKGVPAIKEIGLKSFILGTKWKPGNGQYGILPMILGSIYVTIGACIIGVPIGVFTAIYLSEMANKKVADFLRKVVELLAGIPSVVFGFFGLVTIVPIIDKIFGGGGNSLLASSIILGIMILPTIISISEASMRSVPKEYKEGALALGSTHLDSIFKVILPSASSGIFASIVLALGRAIGETMAIILVSGNTPLIPHSAFDRVRTLTSNIAIEMGYAYGLHQESLFATGVILFVFIMLINGVFIAFSRKVGEANDR</sequence>
<comment type="subcellular location">
    <subcellularLocation>
        <location evidence="1 9">Cell membrane</location>
        <topology evidence="1 9">Multi-pass membrane protein</topology>
    </subcellularLocation>
</comment>
<feature type="transmembrane region" description="Helical" evidence="9">
    <location>
        <begin position="144"/>
        <end position="166"/>
    </location>
</feature>
<keyword evidence="7 9" id="KW-1133">Transmembrane helix</keyword>
<evidence type="ECO:0000256" key="6">
    <source>
        <dbReference type="ARBA" id="ARBA00022692"/>
    </source>
</evidence>